<accession>A0A6L2MZF6</accession>
<protein>
    <submittedName>
        <fullName evidence="1">Uncharacterized protein</fullName>
    </submittedName>
</protein>
<dbReference type="EMBL" id="BKCJ010007850">
    <property type="protein sequence ID" value="GEU79328.1"/>
    <property type="molecule type" value="Genomic_DNA"/>
</dbReference>
<reference evidence="1" key="1">
    <citation type="journal article" date="2019" name="Sci. Rep.">
        <title>Draft genome of Tanacetum cinerariifolium, the natural source of mosquito coil.</title>
        <authorList>
            <person name="Yamashiro T."/>
            <person name="Shiraishi A."/>
            <person name="Satake H."/>
            <person name="Nakayama K."/>
        </authorList>
    </citation>
    <scope>NUCLEOTIDE SEQUENCE</scope>
</reference>
<sequence>MISNVSFDGNGDDEKKAIELFQAKGEEIQKKKLQIRQKVKLQLSRADEETKRLTRIWDELEVLTDLVRKKLATVRTCS</sequence>
<gene>
    <name evidence="1" type="ORF">Tci_051306</name>
</gene>
<dbReference type="Pfam" id="PF04949">
    <property type="entry name" value="Transcrip_act"/>
    <property type="match status" value="1"/>
</dbReference>
<dbReference type="PANTHER" id="PTHR21470">
    <property type="entry name" value="RAB6-INTERACTING PROTEIN GORAB"/>
    <property type="match status" value="1"/>
</dbReference>
<organism evidence="1">
    <name type="scientific">Tanacetum cinerariifolium</name>
    <name type="common">Dalmatian daisy</name>
    <name type="synonym">Chrysanthemum cinerariifolium</name>
    <dbReference type="NCBI Taxonomy" id="118510"/>
    <lineage>
        <taxon>Eukaryota</taxon>
        <taxon>Viridiplantae</taxon>
        <taxon>Streptophyta</taxon>
        <taxon>Embryophyta</taxon>
        <taxon>Tracheophyta</taxon>
        <taxon>Spermatophyta</taxon>
        <taxon>Magnoliopsida</taxon>
        <taxon>eudicotyledons</taxon>
        <taxon>Gunneridae</taxon>
        <taxon>Pentapetalae</taxon>
        <taxon>asterids</taxon>
        <taxon>campanulids</taxon>
        <taxon>Asterales</taxon>
        <taxon>Asteraceae</taxon>
        <taxon>Asteroideae</taxon>
        <taxon>Anthemideae</taxon>
        <taxon>Anthemidinae</taxon>
        <taxon>Tanacetum</taxon>
    </lineage>
</organism>
<dbReference type="PANTHER" id="PTHR21470:SF10">
    <property type="entry name" value="RAB6-INTERACTING GOLGIN"/>
    <property type="match status" value="1"/>
</dbReference>
<name>A0A6L2MZF6_TANCI</name>
<dbReference type="AlphaFoldDB" id="A0A6L2MZF6"/>
<comment type="caution">
    <text evidence="1">The sequence shown here is derived from an EMBL/GenBank/DDBJ whole genome shotgun (WGS) entry which is preliminary data.</text>
</comment>
<evidence type="ECO:0000313" key="1">
    <source>
        <dbReference type="EMBL" id="GEU79328.1"/>
    </source>
</evidence>
<proteinExistence type="predicted"/>
<dbReference type="InterPro" id="IPR007033">
    <property type="entry name" value="GORAB"/>
</dbReference>